<dbReference type="GO" id="GO:0046872">
    <property type="term" value="F:metal ion binding"/>
    <property type="evidence" value="ECO:0007669"/>
    <property type="project" value="UniProtKB-KW"/>
</dbReference>
<evidence type="ECO:0000256" key="1">
    <source>
        <dbReference type="ARBA" id="ARBA00008635"/>
    </source>
</evidence>
<feature type="binding site" evidence="3">
    <location>
        <position position="128"/>
    </location>
    <ligand>
        <name>a divalent metal cation</name>
        <dbReference type="ChEBI" id="CHEBI:60240"/>
    </ligand>
</feature>
<comment type="caution">
    <text evidence="4">The sequence shown here is derived from an EMBL/GenBank/DDBJ whole genome shotgun (WGS) entry which is preliminary data.</text>
</comment>
<evidence type="ECO:0000256" key="3">
    <source>
        <dbReference type="PIRSR" id="PIRSR607837-1"/>
    </source>
</evidence>
<dbReference type="Gene3D" id="1.20.120.450">
    <property type="entry name" value="dinb family like domain"/>
    <property type="match status" value="1"/>
</dbReference>
<dbReference type="InterPro" id="IPR007837">
    <property type="entry name" value="DinB"/>
</dbReference>
<proteinExistence type="inferred from homology"/>
<keyword evidence="5" id="KW-1185">Reference proteome</keyword>
<name>A0A418R691_9BACT</name>
<feature type="binding site" evidence="3">
    <location>
        <position position="124"/>
    </location>
    <ligand>
        <name>a divalent metal cation</name>
        <dbReference type="ChEBI" id="CHEBI:60240"/>
    </ligand>
</feature>
<reference evidence="4 5" key="1">
    <citation type="submission" date="2018-09" db="EMBL/GenBank/DDBJ databases">
        <authorList>
            <person name="Zeman M."/>
            <person name="Pardy F."/>
        </authorList>
    </citation>
    <scope>NUCLEOTIDE SEQUENCE [LARGE SCALE GENOMIC DNA]</scope>
    <source>
        <strain evidence="4 5">CCM 8852</strain>
    </source>
</reference>
<evidence type="ECO:0000313" key="4">
    <source>
        <dbReference type="EMBL" id="RIY13018.1"/>
    </source>
</evidence>
<gene>
    <name evidence="4" type="ORF">D0T11_04635</name>
</gene>
<dbReference type="PANTHER" id="PTHR37302:SF3">
    <property type="entry name" value="DAMAGE-INDUCIBLE PROTEIN DINB"/>
    <property type="match status" value="1"/>
</dbReference>
<reference evidence="4 5" key="2">
    <citation type="submission" date="2019-01" db="EMBL/GenBank/DDBJ databases">
        <title>Hymenobacter humicola sp. nov., isolated from soils in Antarctica.</title>
        <authorList>
            <person name="Sedlacek I."/>
            <person name="Holochova P."/>
            <person name="Kralova S."/>
            <person name="Pantucek R."/>
            <person name="Stankova E."/>
            <person name="Vrbovska V."/>
            <person name="Kristofova L."/>
            <person name="Svec P."/>
            <person name="Busse H.-J."/>
        </authorList>
    </citation>
    <scope>NUCLEOTIDE SEQUENCE [LARGE SCALE GENOMIC DNA]</scope>
    <source>
        <strain evidence="4 5">CCM 8852</strain>
    </source>
</reference>
<dbReference type="RefSeq" id="WP_119654615.1">
    <property type="nucleotide sequence ID" value="NZ_JBHUOI010000028.1"/>
</dbReference>
<keyword evidence="2 3" id="KW-0479">Metal-binding</keyword>
<dbReference type="Proteomes" id="UP000284250">
    <property type="component" value="Unassembled WGS sequence"/>
</dbReference>
<dbReference type="PANTHER" id="PTHR37302">
    <property type="entry name" value="SLR1116 PROTEIN"/>
    <property type="match status" value="1"/>
</dbReference>
<sequence>MINTNEKLGAYSVWANATLLRHLDGLVAQGATLPAGALRIFSHVLNAQAIWLGRLTQTPSPVKVWQEHDLAGLHHWHGQTSERFYQYGQQADDAELHRLITYTNSVGEGYTSQVSDVLTHVPMHGNYHRAQVAKELRAAGLEPINTDFITYCRELSAQAILADVPSL</sequence>
<dbReference type="Pfam" id="PF05163">
    <property type="entry name" value="DinB"/>
    <property type="match status" value="1"/>
</dbReference>
<dbReference type="SUPFAM" id="SSF109854">
    <property type="entry name" value="DinB/YfiT-like putative metalloenzymes"/>
    <property type="match status" value="1"/>
</dbReference>
<dbReference type="AlphaFoldDB" id="A0A418R691"/>
<accession>A0A418R691</accession>
<dbReference type="InterPro" id="IPR034660">
    <property type="entry name" value="DinB/YfiT-like"/>
</dbReference>
<dbReference type="EMBL" id="QYCN01000004">
    <property type="protein sequence ID" value="RIY13018.1"/>
    <property type="molecule type" value="Genomic_DNA"/>
</dbReference>
<comment type="similarity">
    <text evidence="1">Belongs to the DinB family.</text>
</comment>
<protein>
    <submittedName>
        <fullName evidence="4">Damage-inducible protein DinB</fullName>
    </submittedName>
</protein>
<dbReference type="OrthoDB" id="9811413at2"/>
<organism evidence="4 5">
    <name type="scientific">Hymenobacter rubripertinctus</name>
    <dbReference type="NCBI Taxonomy" id="2029981"/>
    <lineage>
        <taxon>Bacteria</taxon>
        <taxon>Pseudomonadati</taxon>
        <taxon>Bacteroidota</taxon>
        <taxon>Cytophagia</taxon>
        <taxon>Cytophagales</taxon>
        <taxon>Hymenobacteraceae</taxon>
        <taxon>Hymenobacter</taxon>
    </lineage>
</organism>
<evidence type="ECO:0000313" key="5">
    <source>
        <dbReference type="Proteomes" id="UP000284250"/>
    </source>
</evidence>
<feature type="binding site" evidence="3">
    <location>
        <position position="43"/>
    </location>
    <ligand>
        <name>a divalent metal cation</name>
        <dbReference type="ChEBI" id="CHEBI:60240"/>
    </ligand>
</feature>
<evidence type="ECO:0000256" key="2">
    <source>
        <dbReference type="ARBA" id="ARBA00022723"/>
    </source>
</evidence>